<dbReference type="AlphaFoldDB" id="A0A4T0W8Z3"/>
<evidence type="ECO:0000256" key="2">
    <source>
        <dbReference type="SAM" id="Phobius"/>
    </source>
</evidence>
<feature type="transmembrane region" description="Helical" evidence="2">
    <location>
        <begin position="193"/>
        <end position="214"/>
    </location>
</feature>
<dbReference type="EMBL" id="MWPZ01000003">
    <property type="protein sequence ID" value="TID01850.1"/>
    <property type="molecule type" value="Genomic_DNA"/>
</dbReference>
<protein>
    <submittedName>
        <fullName evidence="3">Uncharacterized protein</fullName>
    </submittedName>
</protein>
<dbReference type="Proteomes" id="UP000305883">
    <property type="component" value="Unassembled WGS sequence"/>
</dbReference>
<feature type="compositionally biased region" description="Basic and acidic residues" evidence="1">
    <location>
        <begin position="41"/>
        <end position="51"/>
    </location>
</feature>
<name>A0A4T0W8Z3_9PEZI</name>
<gene>
    <name evidence="3" type="ORF">CH35J_004544</name>
</gene>
<reference evidence="3 4" key="1">
    <citation type="journal article" date="2019" name="Genome Biol. Evol.">
        <title>Genomic Plasticity Mediated by Transposable Elements in the Plant Pathogenic Fungus Colletotrichum higginsianum.</title>
        <authorList>
            <person name="Tsushima A."/>
            <person name="Gan P."/>
            <person name="Kumakura N."/>
            <person name="Narusaka M."/>
            <person name="Takano Y."/>
            <person name="Narusaka Y."/>
            <person name="Shirasu K."/>
        </authorList>
    </citation>
    <scope>NUCLEOTIDE SEQUENCE [LARGE SCALE GENOMIC DNA]</scope>
    <source>
        <strain evidence="3 4">MAFF305635-RFP</strain>
    </source>
</reference>
<comment type="caution">
    <text evidence="3">The sequence shown here is derived from an EMBL/GenBank/DDBJ whole genome shotgun (WGS) entry which is preliminary data.</text>
</comment>
<keyword evidence="2" id="KW-1133">Transmembrane helix</keyword>
<keyword evidence="2" id="KW-0812">Transmembrane</keyword>
<evidence type="ECO:0000313" key="3">
    <source>
        <dbReference type="EMBL" id="TID01850.1"/>
    </source>
</evidence>
<keyword evidence="2" id="KW-0472">Membrane</keyword>
<sequence length="215" mass="23852">MLSAKVQRRDNNNDTNKSIDDAMRHPNATGSWPIHGVDVTKPLRDPPSDEYGRGNGWTIDIAVATNITITESESRFNIRELNLKVPDNAFSGTYQTVNATEHYDVCSSSMVLRANKSTYGIGRNWGLYTDGSEELAAYDHAVTNVFPVMLLYKYDDGEVRSNYTVFRCVRANQIAEGSRQPEAFGDRRGSAGVFGVSMFSLFTGLVLCLMVTSLM</sequence>
<feature type="region of interest" description="Disordered" evidence="1">
    <location>
        <begin position="1"/>
        <end position="51"/>
    </location>
</feature>
<evidence type="ECO:0000256" key="1">
    <source>
        <dbReference type="SAM" id="MobiDB-lite"/>
    </source>
</evidence>
<feature type="compositionally biased region" description="Basic and acidic residues" evidence="1">
    <location>
        <begin position="7"/>
        <end position="24"/>
    </location>
</feature>
<accession>A0A4T0W8Z3</accession>
<dbReference type="OrthoDB" id="4526039at2759"/>
<proteinExistence type="predicted"/>
<evidence type="ECO:0000313" key="4">
    <source>
        <dbReference type="Proteomes" id="UP000305883"/>
    </source>
</evidence>
<organism evidence="3 4">
    <name type="scientific">Colletotrichum higginsianum</name>
    <dbReference type="NCBI Taxonomy" id="80884"/>
    <lineage>
        <taxon>Eukaryota</taxon>
        <taxon>Fungi</taxon>
        <taxon>Dikarya</taxon>
        <taxon>Ascomycota</taxon>
        <taxon>Pezizomycotina</taxon>
        <taxon>Sordariomycetes</taxon>
        <taxon>Hypocreomycetidae</taxon>
        <taxon>Glomerellales</taxon>
        <taxon>Glomerellaceae</taxon>
        <taxon>Colletotrichum</taxon>
        <taxon>Colletotrichum destructivum species complex</taxon>
    </lineage>
</organism>